<reference evidence="1 2" key="1">
    <citation type="submission" date="2017-11" db="EMBL/GenBank/DDBJ databases">
        <title>The genome sequence of Pantoea rodasii DSM 26611.</title>
        <authorList>
            <person name="Gao J."/>
            <person name="Mao X."/>
            <person name="Sun J."/>
        </authorList>
    </citation>
    <scope>NUCLEOTIDE SEQUENCE [LARGE SCALE GENOMIC DNA]</scope>
    <source>
        <strain evidence="1 2">DSM 26611</strain>
    </source>
</reference>
<name>A0A2M9WEA0_9GAMM</name>
<gene>
    <name evidence="1" type="ORF">PRCB_03875</name>
</gene>
<proteinExistence type="predicted"/>
<keyword evidence="2" id="KW-1185">Reference proteome</keyword>
<accession>A0A2M9WEA0</accession>
<dbReference type="EMBL" id="PIQI01000011">
    <property type="protein sequence ID" value="PJZ05874.1"/>
    <property type="molecule type" value="Genomic_DNA"/>
</dbReference>
<comment type="caution">
    <text evidence="1">The sequence shown here is derived from an EMBL/GenBank/DDBJ whole genome shotgun (WGS) entry which is preliminary data.</text>
</comment>
<evidence type="ECO:0000313" key="2">
    <source>
        <dbReference type="Proteomes" id="UP000232062"/>
    </source>
</evidence>
<protein>
    <submittedName>
        <fullName evidence="1">Uncharacterized protein</fullName>
    </submittedName>
</protein>
<sequence length="59" mass="6960">MNLKSILMRKPDVQNIDKFIEEQSQLLTQYFIRKEESAVEILKILDSTSKLIGNYSQDR</sequence>
<dbReference type="AlphaFoldDB" id="A0A2M9WEA0"/>
<dbReference type="Proteomes" id="UP000232062">
    <property type="component" value="Unassembled WGS sequence"/>
</dbReference>
<organism evidence="1 2">
    <name type="scientific">Pantoea rodasii</name>
    <dbReference type="NCBI Taxonomy" id="1076549"/>
    <lineage>
        <taxon>Bacteria</taxon>
        <taxon>Pseudomonadati</taxon>
        <taxon>Pseudomonadota</taxon>
        <taxon>Gammaproteobacteria</taxon>
        <taxon>Enterobacterales</taxon>
        <taxon>Erwiniaceae</taxon>
        <taxon>Pantoea</taxon>
    </lineage>
</organism>
<evidence type="ECO:0000313" key="1">
    <source>
        <dbReference type="EMBL" id="PJZ05874.1"/>
    </source>
</evidence>